<dbReference type="OrthoDB" id="9815445at2"/>
<dbReference type="InterPro" id="IPR035906">
    <property type="entry name" value="MetI-like_sf"/>
</dbReference>
<keyword evidence="2 5" id="KW-0812">Transmembrane</keyword>
<dbReference type="GO" id="GO:0055085">
    <property type="term" value="P:transmembrane transport"/>
    <property type="evidence" value="ECO:0007669"/>
    <property type="project" value="InterPro"/>
</dbReference>
<dbReference type="CDD" id="cd06261">
    <property type="entry name" value="TM_PBP2"/>
    <property type="match status" value="1"/>
</dbReference>
<dbReference type="SUPFAM" id="SSF161098">
    <property type="entry name" value="MetI-like"/>
    <property type="match status" value="1"/>
</dbReference>
<feature type="transmembrane region" description="Helical" evidence="5">
    <location>
        <begin position="18"/>
        <end position="37"/>
    </location>
</feature>
<dbReference type="Proteomes" id="UP000294835">
    <property type="component" value="Unassembled WGS sequence"/>
</dbReference>
<dbReference type="PANTHER" id="PTHR43879:SF1">
    <property type="entry name" value="GLUCOSE IMPORT SYSTEM PERMEASE PROTEIN GLCU"/>
    <property type="match status" value="1"/>
</dbReference>
<dbReference type="InterPro" id="IPR000515">
    <property type="entry name" value="MetI-like"/>
</dbReference>
<comment type="subcellular location">
    <subcellularLocation>
        <location evidence="1 5">Cell membrane</location>
        <topology evidence="1 5">Multi-pass membrane protein</topology>
    </subcellularLocation>
</comment>
<feature type="transmembrane region" description="Helical" evidence="5">
    <location>
        <begin position="94"/>
        <end position="113"/>
    </location>
</feature>
<keyword evidence="3 5" id="KW-1133">Transmembrane helix</keyword>
<dbReference type="GO" id="GO:0005886">
    <property type="term" value="C:plasma membrane"/>
    <property type="evidence" value="ECO:0007669"/>
    <property type="project" value="UniProtKB-SubCell"/>
</dbReference>
<comment type="caution">
    <text evidence="7">The sequence shown here is derived from an EMBL/GenBank/DDBJ whole genome shotgun (WGS) entry which is preliminary data.</text>
</comment>
<feature type="transmembrane region" description="Helical" evidence="5">
    <location>
        <begin position="265"/>
        <end position="287"/>
    </location>
</feature>
<feature type="transmembrane region" description="Helical" evidence="5">
    <location>
        <begin position="125"/>
        <end position="146"/>
    </location>
</feature>
<evidence type="ECO:0000256" key="5">
    <source>
        <dbReference type="RuleBase" id="RU363032"/>
    </source>
</evidence>
<reference evidence="7 8" key="1">
    <citation type="submission" date="2019-03" db="EMBL/GenBank/DDBJ databases">
        <title>Genomic Encyclopedia of Type Strains, Phase IV (KMG-IV): sequencing the most valuable type-strain genomes for metagenomic binning, comparative biology and taxonomic classification.</title>
        <authorList>
            <person name="Goeker M."/>
        </authorList>
    </citation>
    <scope>NUCLEOTIDE SEQUENCE [LARGE SCALE GENOMIC DNA]</scope>
    <source>
        <strain evidence="7 8">DSM 18063</strain>
    </source>
</reference>
<dbReference type="Pfam" id="PF00528">
    <property type="entry name" value="BPD_transp_1"/>
    <property type="match status" value="1"/>
</dbReference>
<feature type="domain" description="ABC transmembrane type-1" evidence="6">
    <location>
        <begin position="90"/>
        <end position="282"/>
    </location>
</feature>
<comment type="similarity">
    <text evidence="5">Belongs to the binding-protein-dependent transport system permease family.</text>
</comment>
<feature type="transmembrane region" description="Helical" evidence="5">
    <location>
        <begin position="202"/>
        <end position="223"/>
    </location>
</feature>
<evidence type="ECO:0000259" key="6">
    <source>
        <dbReference type="PROSITE" id="PS50928"/>
    </source>
</evidence>
<evidence type="ECO:0000313" key="8">
    <source>
        <dbReference type="Proteomes" id="UP000294835"/>
    </source>
</evidence>
<evidence type="ECO:0000313" key="7">
    <source>
        <dbReference type="EMBL" id="TCP39017.1"/>
    </source>
</evidence>
<dbReference type="Gene3D" id="1.10.3720.10">
    <property type="entry name" value="MetI-like"/>
    <property type="match status" value="1"/>
</dbReference>
<evidence type="ECO:0000256" key="3">
    <source>
        <dbReference type="ARBA" id="ARBA00022989"/>
    </source>
</evidence>
<proteinExistence type="inferred from homology"/>
<gene>
    <name evidence="7" type="ORF">EV662_11559</name>
</gene>
<evidence type="ECO:0000256" key="2">
    <source>
        <dbReference type="ARBA" id="ARBA00022692"/>
    </source>
</evidence>
<dbReference type="EMBL" id="SLXP01000015">
    <property type="protein sequence ID" value="TCP39017.1"/>
    <property type="molecule type" value="Genomic_DNA"/>
</dbReference>
<accession>A0A4R2PT71</accession>
<feature type="transmembrane region" description="Helical" evidence="5">
    <location>
        <begin position="158"/>
        <end position="181"/>
    </location>
</feature>
<dbReference type="AlphaFoldDB" id="A0A4R2PT71"/>
<keyword evidence="4 5" id="KW-0472">Membrane</keyword>
<dbReference type="PROSITE" id="PS50928">
    <property type="entry name" value="ABC_TM1"/>
    <property type="match status" value="1"/>
</dbReference>
<protein>
    <submittedName>
        <fullName evidence="7">Carbohydrate ABC transporter membrane protein 2 (CUT1 family)</fullName>
    </submittedName>
</protein>
<keyword evidence="5" id="KW-0813">Transport</keyword>
<keyword evidence="8" id="KW-1185">Reference proteome</keyword>
<dbReference type="PANTHER" id="PTHR43879">
    <property type="entry name" value="ABC TRANSPORTER PERMEASE PROTEIN"/>
    <property type="match status" value="1"/>
</dbReference>
<evidence type="ECO:0000256" key="1">
    <source>
        <dbReference type="ARBA" id="ARBA00004651"/>
    </source>
</evidence>
<evidence type="ECO:0000256" key="4">
    <source>
        <dbReference type="ARBA" id="ARBA00023136"/>
    </source>
</evidence>
<organism evidence="7 8">
    <name type="scientific">Rhodovulum marinum</name>
    <dbReference type="NCBI Taxonomy" id="320662"/>
    <lineage>
        <taxon>Bacteria</taxon>
        <taxon>Pseudomonadati</taxon>
        <taxon>Pseudomonadota</taxon>
        <taxon>Alphaproteobacteria</taxon>
        <taxon>Rhodobacterales</taxon>
        <taxon>Paracoccaceae</taxon>
        <taxon>Rhodovulum</taxon>
    </lineage>
</organism>
<name>A0A4R2PT71_9RHOB</name>
<sequence>MRARSTSGIVRRSGPGAVVMRVVLFAVLGLFCLYYLFPLFVMVSTSLKSLAEIREGSFLAFPRDIGFEAWAKAWGSACVGVRCDGLQPYFMNSVMMAVPAVILSTTLGALNGYALTKWRFPGADIIFALMLFGAFIPFQVVLLPMARTLGELGLAGTVPGLVLVHTVYGLAFTTLFFRNFFIGVPDGIVQAAKVDGAGFFGIFFRIVLPMSLPAIVVTVIWQFTQIWNDFLFGVAFTVGDSNPVTVALNNVVNTSTGVKEYNVDMAAAIIAGLPTLLVYVVAGAYFVRGLSAGAVKG</sequence>